<protein>
    <recommendedName>
        <fullName evidence="4">Transmembrane protein</fullName>
    </recommendedName>
</protein>
<feature type="transmembrane region" description="Helical" evidence="1">
    <location>
        <begin position="24"/>
        <end position="43"/>
    </location>
</feature>
<proteinExistence type="predicted"/>
<keyword evidence="1" id="KW-0812">Transmembrane</keyword>
<dbReference type="Proteomes" id="UP000469734">
    <property type="component" value="Unassembled WGS sequence"/>
</dbReference>
<sequence length="260" mass="28312">MEKLPARAGWQWVKQGLQLFRKQPGGLMALLFICMFSSFFILLLPVLGQIVWCVMMPLFSIALLQGCAEVDQGRRAMPHLLLVGVQSPMRKQLLLLGGINCLLMVLAMVAIYSLSGDAIKAMSEAQAKGAIKPGDVEGLFSGMLAGSAIYMIGWILMSMTAPLIFWQKMALTKALFFSVVSVLRGVKAFATAVIVLHLLYFVSVQLVVLVLGISSLTVAAVFTLFLISLVLVHCMVYAAYTQMFGTPPALPEVIDLNKPL</sequence>
<organism evidence="2 3">
    <name type="scientific">Duganella margarita</name>
    <dbReference type="NCBI Taxonomy" id="2692170"/>
    <lineage>
        <taxon>Bacteria</taxon>
        <taxon>Pseudomonadati</taxon>
        <taxon>Pseudomonadota</taxon>
        <taxon>Betaproteobacteria</taxon>
        <taxon>Burkholderiales</taxon>
        <taxon>Oxalobacteraceae</taxon>
        <taxon>Telluria group</taxon>
        <taxon>Duganella</taxon>
    </lineage>
</organism>
<dbReference type="RefSeq" id="WP_161048587.1">
    <property type="nucleotide sequence ID" value="NZ_WWCR01000001.1"/>
</dbReference>
<evidence type="ECO:0000313" key="2">
    <source>
        <dbReference type="EMBL" id="MYM70674.1"/>
    </source>
</evidence>
<name>A0A7X4KEQ2_9BURK</name>
<keyword evidence="1" id="KW-0472">Membrane</keyword>
<dbReference type="EMBL" id="WWCR01000001">
    <property type="protein sequence ID" value="MYM70674.1"/>
    <property type="molecule type" value="Genomic_DNA"/>
</dbReference>
<accession>A0A7X4KEQ2</accession>
<comment type="caution">
    <text evidence="2">The sequence shown here is derived from an EMBL/GenBank/DDBJ whole genome shotgun (WGS) entry which is preliminary data.</text>
</comment>
<dbReference type="InterPro" id="IPR047798">
    <property type="entry name" value="BPSS1780-like"/>
</dbReference>
<dbReference type="AlphaFoldDB" id="A0A7X4KEQ2"/>
<dbReference type="NCBIfam" id="NF041043">
    <property type="entry name" value="BPSS1780_fam"/>
    <property type="match status" value="1"/>
</dbReference>
<feature type="transmembrane region" description="Helical" evidence="1">
    <location>
        <begin position="188"/>
        <end position="213"/>
    </location>
</feature>
<keyword evidence="1" id="KW-1133">Transmembrane helix</keyword>
<feature type="transmembrane region" description="Helical" evidence="1">
    <location>
        <begin position="219"/>
        <end position="240"/>
    </location>
</feature>
<evidence type="ECO:0000256" key="1">
    <source>
        <dbReference type="SAM" id="Phobius"/>
    </source>
</evidence>
<gene>
    <name evidence="2" type="ORF">GTP56_00505</name>
</gene>
<evidence type="ECO:0000313" key="3">
    <source>
        <dbReference type="Proteomes" id="UP000469734"/>
    </source>
</evidence>
<feature type="transmembrane region" description="Helical" evidence="1">
    <location>
        <begin position="93"/>
        <end position="114"/>
    </location>
</feature>
<reference evidence="2 3" key="1">
    <citation type="submission" date="2019-12" db="EMBL/GenBank/DDBJ databases">
        <title>Novel species isolated from a subtropical stream in China.</title>
        <authorList>
            <person name="Lu H."/>
        </authorList>
    </citation>
    <scope>NUCLEOTIDE SEQUENCE [LARGE SCALE GENOMIC DNA]</scope>
    <source>
        <strain evidence="2 3">FT134W</strain>
    </source>
</reference>
<evidence type="ECO:0008006" key="4">
    <source>
        <dbReference type="Google" id="ProtNLM"/>
    </source>
</evidence>